<dbReference type="KEGG" id="vg:65102927"/>
<protein>
    <submittedName>
        <fullName evidence="1">Putative P7 protein</fullName>
    </submittedName>
</protein>
<keyword evidence="2" id="KW-1185">Reference proteome</keyword>
<evidence type="ECO:0000313" key="2">
    <source>
        <dbReference type="Proteomes" id="UP000679845"/>
    </source>
</evidence>
<proteinExistence type="predicted"/>
<dbReference type="EMBL" id="MK211271">
    <property type="protein sequence ID" value="QGN65762.1"/>
    <property type="molecule type" value="Viral_cRNA"/>
</dbReference>
<accession>A0A650AD29</accession>
<name>A0A650AD29_9RHAB</name>
<reference evidence="1" key="1">
    <citation type="journal article" date="2019" name="Viruses">
        <title>Molecular and Biological Characterization of a New Strawberry Cytorhabdovirus.</title>
        <authorList>
            <person name="Franova J."/>
            <person name="Pribylova J."/>
            <person name="Koloniuk I."/>
        </authorList>
    </citation>
    <scope>NUCLEOTIDE SEQUENCE</scope>
    <source>
        <strain evidence="1">B</strain>
    </source>
</reference>
<dbReference type="Proteomes" id="UP000679845">
    <property type="component" value="Segment"/>
</dbReference>
<dbReference type="RefSeq" id="YP_010087630.1">
    <property type="nucleotide sequence ID" value="NC_055567.1"/>
</dbReference>
<organism evidence="1">
    <name type="scientific">Cytorhabdovirus fragariae</name>
    <dbReference type="NCBI Taxonomy" id="2676436"/>
    <lineage>
        <taxon>Viruses</taxon>
        <taxon>Riboviria</taxon>
        <taxon>Orthornavirae</taxon>
        <taxon>Negarnaviricota</taxon>
        <taxon>Haploviricotina</taxon>
        <taxon>Monjiviricetes</taxon>
        <taxon>Mononegavirales</taxon>
        <taxon>Rhabdoviridae</taxon>
        <taxon>Betarhabdovirinae</taxon>
        <taxon>Alphacytorhabdovirus</taxon>
        <taxon>Alphacytorhabdovirus alphafragariae</taxon>
    </lineage>
</organism>
<evidence type="ECO:0000313" key="1">
    <source>
        <dbReference type="EMBL" id="QGN65762.1"/>
    </source>
</evidence>
<sequence length="74" mass="8694">MSPKEGLDYCLSRNFEWNDPWRRYDFDSGEGECFFSPGQDKSFDREKGLVAIVINYEERYGFDCKKPTRAPGQL</sequence>
<dbReference type="GeneID" id="65102927"/>